<evidence type="ECO:0000256" key="2">
    <source>
        <dbReference type="ARBA" id="ARBA00023125"/>
    </source>
</evidence>
<dbReference type="InterPro" id="IPR018060">
    <property type="entry name" value="HTH_AraC"/>
</dbReference>
<evidence type="ECO:0000313" key="5">
    <source>
        <dbReference type="EMBL" id="QEA33461.1"/>
    </source>
</evidence>
<dbReference type="Pfam" id="PF12833">
    <property type="entry name" value="HTH_18"/>
    <property type="match status" value="1"/>
</dbReference>
<evidence type="ECO:0000313" key="6">
    <source>
        <dbReference type="Proteomes" id="UP000321332"/>
    </source>
</evidence>
<evidence type="ECO:0000256" key="1">
    <source>
        <dbReference type="ARBA" id="ARBA00023015"/>
    </source>
</evidence>
<dbReference type="GO" id="GO:0043565">
    <property type="term" value="F:sequence-specific DNA binding"/>
    <property type="evidence" value="ECO:0007669"/>
    <property type="project" value="InterPro"/>
</dbReference>
<name>A0AAE6IJB3_LEUCA</name>
<dbReference type="SUPFAM" id="SSF46689">
    <property type="entry name" value="Homeodomain-like"/>
    <property type="match status" value="1"/>
</dbReference>
<dbReference type="PANTHER" id="PTHR43280">
    <property type="entry name" value="ARAC-FAMILY TRANSCRIPTIONAL REGULATOR"/>
    <property type="match status" value="1"/>
</dbReference>
<dbReference type="GO" id="GO:0003700">
    <property type="term" value="F:DNA-binding transcription factor activity"/>
    <property type="evidence" value="ECO:0007669"/>
    <property type="project" value="InterPro"/>
</dbReference>
<proteinExistence type="predicted"/>
<evidence type="ECO:0000256" key="3">
    <source>
        <dbReference type="ARBA" id="ARBA00023163"/>
    </source>
</evidence>
<gene>
    <name evidence="5" type="ORF">FGL89_04585</name>
</gene>
<dbReference type="InterPro" id="IPR009057">
    <property type="entry name" value="Homeodomain-like_sf"/>
</dbReference>
<dbReference type="PRINTS" id="PR00032">
    <property type="entry name" value="HTHARAC"/>
</dbReference>
<accession>A0AAE6IJB3</accession>
<sequence length="359" mass="41124">MDVNSTLVDIVNMLGVECYIATLDTRRVIKISDSGCRGTTEINKLVDFSLKHQYSLINVKNHYAVLVQLNINEMCVLIPDCDSNRNLEMDMNVTSIIFNIKRICRIIFEVYNQTPAPSAELHIETPAITKNFLTHDQAVQEINEIKQLNDQLLKTFLNHDEVAYKIVCAEIISNSYIVSELQNVDKARMLMHEYVFLLIRGAVCQGYPATELGVIKKRLYSLITKLDDTINLRYMLNQLFLNIYTIIFGIRKTVNKTTMIKKYIDYNISGSVKLADISLATGIHIKKLNIIFKKAFATTIHQYVRDKKLSIAKNLLIETELSIQDIVDIVGFSDKSHFITSFKKSAGMTPQKFRQEIHF</sequence>
<reference evidence="5 6" key="1">
    <citation type="submission" date="2019-06" db="EMBL/GenBank/DDBJ databases">
        <title>Genome analyses of bacteria isolated from kimchi.</title>
        <authorList>
            <person name="Lee S."/>
            <person name="Ahn S."/>
            <person name="Roh S."/>
        </authorList>
    </citation>
    <scope>NUCLEOTIDE SEQUENCE [LARGE SCALE GENOMIC DNA]</scope>
    <source>
        <strain evidence="5 6">CBA3620</strain>
    </source>
</reference>
<dbReference type="EMBL" id="CP042374">
    <property type="protein sequence ID" value="QEA33461.1"/>
    <property type="molecule type" value="Genomic_DNA"/>
</dbReference>
<dbReference type="PANTHER" id="PTHR43280:SF2">
    <property type="entry name" value="HTH-TYPE TRANSCRIPTIONAL REGULATOR EXSA"/>
    <property type="match status" value="1"/>
</dbReference>
<keyword evidence="1" id="KW-0805">Transcription regulation</keyword>
<protein>
    <submittedName>
        <fullName evidence="5">Helix-turn-helix transcriptional regulator</fullName>
    </submittedName>
</protein>
<dbReference type="Gene3D" id="1.10.10.60">
    <property type="entry name" value="Homeodomain-like"/>
    <property type="match status" value="1"/>
</dbReference>
<dbReference type="Proteomes" id="UP000321332">
    <property type="component" value="Chromosome"/>
</dbReference>
<evidence type="ECO:0000259" key="4">
    <source>
        <dbReference type="PROSITE" id="PS01124"/>
    </source>
</evidence>
<dbReference type="OMA" id="NRAIIQW"/>
<keyword evidence="3" id="KW-0804">Transcription</keyword>
<dbReference type="SMART" id="SM00342">
    <property type="entry name" value="HTH_ARAC"/>
    <property type="match status" value="1"/>
</dbReference>
<organism evidence="5 6">
    <name type="scientific">Leuconostoc carnosum</name>
    <dbReference type="NCBI Taxonomy" id="1252"/>
    <lineage>
        <taxon>Bacteria</taxon>
        <taxon>Bacillati</taxon>
        <taxon>Bacillota</taxon>
        <taxon>Bacilli</taxon>
        <taxon>Lactobacillales</taxon>
        <taxon>Lactobacillaceae</taxon>
        <taxon>Leuconostoc</taxon>
    </lineage>
</organism>
<feature type="domain" description="HTH araC/xylS-type" evidence="4">
    <location>
        <begin position="258"/>
        <end position="356"/>
    </location>
</feature>
<dbReference type="PROSITE" id="PS01124">
    <property type="entry name" value="HTH_ARAC_FAMILY_2"/>
    <property type="match status" value="1"/>
</dbReference>
<dbReference type="GeneID" id="61187013"/>
<dbReference type="RefSeq" id="WP_014973594.1">
    <property type="nucleotide sequence ID" value="NZ_CP042374.1"/>
</dbReference>
<keyword evidence="2" id="KW-0238">DNA-binding</keyword>
<dbReference type="InterPro" id="IPR020449">
    <property type="entry name" value="Tscrpt_reg_AraC-type_HTH"/>
</dbReference>
<dbReference type="AlphaFoldDB" id="A0AAE6IJB3"/>